<dbReference type="EC" id="2.3.2.15" evidence="1"/>
<dbReference type="InterPro" id="IPR036551">
    <property type="entry name" value="Flavin_trans-like"/>
</dbReference>
<evidence type="ECO:0000256" key="3">
    <source>
        <dbReference type="PROSITE-ProRule" id="PRU00023"/>
    </source>
</evidence>
<dbReference type="PANTHER" id="PTHR14359">
    <property type="entry name" value="HOMO-OLIGOMERIC FLAVIN CONTAINING CYS DECARBOXYLASE FAMILY"/>
    <property type="match status" value="1"/>
</dbReference>
<dbReference type="RefSeq" id="WP_085791224.1">
    <property type="nucleotide sequence ID" value="NZ_FWFK01000002.1"/>
</dbReference>
<dbReference type="Gene3D" id="3.40.50.1950">
    <property type="entry name" value="Flavin prenyltransferase-like"/>
    <property type="match status" value="1"/>
</dbReference>
<dbReference type="AlphaFoldDB" id="A0A1X6YVR2"/>
<evidence type="ECO:0000256" key="1">
    <source>
        <dbReference type="ARBA" id="ARBA00012468"/>
    </source>
</evidence>
<dbReference type="GO" id="GO:0046872">
    <property type="term" value="F:metal ion binding"/>
    <property type="evidence" value="ECO:0007669"/>
    <property type="project" value="InterPro"/>
</dbReference>
<dbReference type="CDD" id="cd02066">
    <property type="entry name" value="GRX_family"/>
    <property type="match status" value="1"/>
</dbReference>
<feature type="domain" description="Peptidase C83" evidence="5">
    <location>
        <begin position="79"/>
        <end position="323"/>
    </location>
</feature>
<dbReference type="PANTHER" id="PTHR14359:SF6">
    <property type="entry name" value="PHOSPHOPANTOTHENOYLCYSTEINE DECARBOXYLASE"/>
    <property type="match status" value="1"/>
</dbReference>
<dbReference type="InterPro" id="IPR038765">
    <property type="entry name" value="Papain-like_cys_pep_sf"/>
</dbReference>
<gene>
    <name evidence="6" type="primary">coaBC_2</name>
    <name evidence="6" type="ORF">ROJ8625_01505</name>
</gene>
<dbReference type="Gene3D" id="1.25.40.20">
    <property type="entry name" value="Ankyrin repeat-containing domain"/>
    <property type="match status" value="1"/>
</dbReference>
<dbReference type="GO" id="GO:0010181">
    <property type="term" value="F:FMN binding"/>
    <property type="evidence" value="ECO:0007669"/>
    <property type="project" value="TreeGrafter"/>
</dbReference>
<dbReference type="GO" id="GO:0071513">
    <property type="term" value="C:phosphopantothenoylcysteine decarboxylase complex"/>
    <property type="evidence" value="ECO:0007669"/>
    <property type="project" value="TreeGrafter"/>
</dbReference>
<dbReference type="InterPro" id="IPR013024">
    <property type="entry name" value="GGCT-like"/>
</dbReference>
<dbReference type="InterPro" id="IPR018490">
    <property type="entry name" value="cNMP-bd_dom_sf"/>
</dbReference>
<dbReference type="Pfam" id="PF05023">
    <property type="entry name" value="Phytochelatin"/>
    <property type="match status" value="1"/>
</dbReference>
<evidence type="ECO:0000313" key="7">
    <source>
        <dbReference type="Proteomes" id="UP000193570"/>
    </source>
</evidence>
<keyword evidence="3" id="KW-0040">ANK repeat</keyword>
<evidence type="ECO:0000259" key="5">
    <source>
        <dbReference type="PROSITE" id="PS51443"/>
    </source>
</evidence>
<dbReference type="GO" id="GO:0004633">
    <property type="term" value="F:phosphopantothenoylcysteine decarboxylase activity"/>
    <property type="evidence" value="ECO:0007669"/>
    <property type="project" value="TreeGrafter"/>
</dbReference>
<dbReference type="InterPro" id="IPR007719">
    <property type="entry name" value="PCS_N"/>
</dbReference>
<dbReference type="InterPro" id="IPR014710">
    <property type="entry name" value="RmlC-like_jellyroll"/>
</dbReference>
<dbReference type="SMART" id="SM00248">
    <property type="entry name" value="ANK"/>
    <property type="match status" value="2"/>
</dbReference>
<dbReference type="OrthoDB" id="482277at2"/>
<dbReference type="SUPFAM" id="SSF110857">
    <property type="entry name" value="Gamma-glutamyl cyclotransferase-like"/>
    <property type="match status" value="1"/>
</dbReference>
<dbReference type="PROSITE" id="PS51443">
    <property type="entry name" value="PCS"/>
    <property type="match status" value="1"/>
</dbReference>
<protein>
    <recommendedName>
        <fullName evidence="1">glutathione gamma-glutamylcysteinyltransferase</fullName>
        <ecNumber evidence="1">2.3.2.15</ecNumber>
    </recommendedName>
</protein>
<evidence type="ECO:0000313" key="6">
    <source>
        <dbReference type="EMBL" id="SLN32547.1"/>
    </source>
</evidence>
<evidence type="ECO:0000259" key="4">
    <source>
        <dbReference type="PROSITE" id="PS50042"/>
    </source>
</evidence>
<dbReference type="InterPro" id="IPR038156">
    <property type="entry name" value="PCS_N_sf"/>
</dbReference>
<name>A0A1X6YVR2_9RHOB</name>
<keyword evidence="2" id="KW-0104">Cadmium</keyword>
<dbReference type="GO" id="GO:0010038">
    <property type="term" value="P:response to metal ion"/>
    <property type="evidence" value="ECO:0007669"/>
    <property type="project" value="InterPro"/>
</dbReference>
<dbReference type="GO" id="GO:0046938">
    <property type="term" value="P:phytochelatin biosynthetic process"/>
    <property type="evidence" value="ECO:0007669"/>
    <property type="project" value="InterPro"/>
</dbReference>
<dbReference type="InterPro" id="IPR002110">
    <property type="entry name" value="Ankyrin_rpt"/>
</dbReference>
<dbReference type="PROSITE" id="PS50297">
    <property type="entry name" value="ANK_REP_REGION"/>
    <property type="match status" value="1"/>
</dbReference>
<proteinExistence type="predicted"/>
<dbReference type="PROSITE" id="PS50042">
    <property type="entry name" value="CNMP_BINDING_3"/>
    <property type="match status" value="1"/>
</dbReference>
<keyword evidence="7" id="KW-1185">Reference proteome</keyword>
<dbReference type="GO" id="GO:0016756">
    <property type="term" value="F:glutathione gamma-glutamylcysteinyltransferase activity"/>
    <property type="evidence" value="ECO:0007669"/>
    <property type="project" value="UniProtKB-EC"/>
</dbReference>
<dbReference type="SUPFAM" id="SSF54001">
    <property type="entry name" value="Cysteine proteinases"/>
    <property type="match status" value="1"/>
</dbReference>
<dbReference type="Gene3D" id="3.40.30.10">
    <property type="entry name" value="Glutaredoxin"/>
    <property type="match status" value="1"/>
</dbReference>
<dbReference type="SUPFAM" id="SSF48403">
    <property type="entry name" value="Ankyrin repeat"/>
    <property type="match status" value="1"/>
</dbReference>
<dbReference type="PROSITE" id="PS51354">
    <property type="entry name" value="GLUTAREDOXIN_2"/>
    <property type="match status" value="1"/>
</dbReference>
<feature type="repeat" description="ANK" evidence="3">
    <location>
        <begin position="961"/>
        <end position="982"/>
    </location>
</feature>
<dbReference type="InterPro" id="IPR036249">
    <property type="entry name" value="Thioredoxin-like_sf"/>
</dbReference>
<dbReference type="SUPFAM" id="SSF51206">
    <property type="entry name" value="cAMP-binding domain-like"/>
    <property type="match status" value="1"/>
</dbReference>
<dbReference type="Gene3D" id="2.60.120.10">
    <property type="entry name" value="Jelly Rolls"/>
    <property type="match status" value="1"/>
</dbReference>
<dbReference type="InterPro" id="IPR036770">
    <property type="entry name" value="Ankyrin_rpt-contain_sf"/>
</dbReference>
<dbReference type="Gene3D" id="3.90.70.30">
    <property type="entry name" value="Phytochelatin synthase, N-terminal domain"/>
    <property type="match status" value="1"/>
</dbReference>
<dbReference type="InterPro" id="IPR000595">
    <property type="entry name" value="cNMP-bd_dom"/>
</dbReference>
<dbReference type="InterPro" id="IPR003382">
    <property type="entry name" value="Flavoprotein"/>
</dbReference>
<dbReference type="Pfam" id="PF06094">
    <property type="entry name" value="GGACT"/>
    <property type="match status" value="1"/>
</dbReference>
<evidence type="ECO:0000256" key="2">
    <source>
        <dbReference type="ARBA" id="ARBA00022539"/>
    </source>
</evidence>
<reference evidence="6 7" key="1">
    <citation type="submission" date="2017-03" db="EMBL/GenBank/DDBJ databases">
        <authorList>
            <person name="Afonso C.L."/>
            <person name="Miller P.J."/>
            <person name="Scott M.A."/>
            <person name="Spackman E."/>
            <person name="Goraichik I."/>
            <person name="Dimitrov K.M."/>
            <person name="Suarez D.L."/>
            <person name="Swayne D.E."/>
        </authorList>
    </citation>
    <scope>NUCLEOTIDE SEQUENCE [LARGE SCALE GENOMIC DNA]</scope>
    <source>
        <strain evidence="6 7">CECT 8625</strain>
    </source>
</reference>
<dbReference type="InterPro" id="IPR009288">
    <property type="entry name" value="AIG2-like_dom"/>
</dbReference>
<dbReference type="Gene3D" id="3.10.490.10">
    <property type="entry name" value="Gamma-glutamyl cyclotransferase-like"/>
    <property type="match status" value="1"/>
</dbReference>
<dbReference type="EMBL" id="FWFK01000002">
    <property type="protein sequence ID" value="SLN32547.1"/>
    <property type="molecule type" value="Genomic_DNA"/>
</dbReference>
<dbReference type="SUPFAM" id="SSF52507">
    <property type="entry name" value="Homo-oligomeric flavin-containing Cys decarboxylases, HFCD"/>
    <property type="match status" value="1"/>
</dbReference>
<dbReference type="InterPro" id="IPR036568">
    <property type="entry name" value="GGCT-like_sf"/>
</dbReference>
<organism evidence="6 7">
    <name type="scientific">Roseivivax jejudonensis</name>
    <dbReference type="NCBI Taxonomy" id="1529041"/>
    <lineage>
        <taxon>Bacteria</taxon>
        <taxon>Pseudomonadati</taxon>
        <taxon>Pseudomonadota</taxon>
        <taxon>Alphaproteobacteria</taxon>
        <taxon>Rhodobacterales</taxon>
        <taxon>Roseobacteraceae</taxon>
        <taxon>Roseivivax</taxon>
    </lineage>
</organism>
<feature type="domain" description="Cyclic nucleotide-binding" evidence="4">
    <location>
        <begin position="59"/>
        <end position="113"/>
    </location>
</feature>
<dbReference type="Pfam" id="PF02441">
    <property type="entry name" value="Flavoprotein"/>
    <property type="match status" value="1"/>
</dbReference>
<dbReference type="GO" id="GO:0015937">
    <property type="term" value="P:coenzyme A biosynthetic process"/>
    <property type="evidence" value="ECO:0007669"/>
    <property type="project" value="TreeGrafter"/>
</dbReference>
<accession>A0A1X6YVR2</accession>
<dbReference type="PROSITE" id="PS50088">
    <property type="entry name" value="ANK_REPEAT"/>
    <property type="match status" value="1"/>
</dbReference>
<dbReference type="Pfam" id="PF13857">
    <property type="entry name" value="Ank_5"/>
    <property type="match status" value="1"/>
</dbReference>
<dbReference type="SUPFAM" id="SSF52833">
    <property type="entry name" value="Thioredoxin-like"/>
    <property type="match status" value="1"/>
</dbReference>
<dbReference type="CDD" id="cd06661">
    <property type="entry name" value="GGCT_like"/>
    <property type="match status" value="1"/>
</dbReference>
<sequence>MTSNEPIQVSSSDALSEQDLEVVLSAFEAEAGPLDAAAIKPRLQVIEATGEAILAPKGMYVVLDGAVELLQGEATLATADAGDFFYEEHLEIFNIPVTMQARARSGTRLAYLSSAEWFELPDDVRAAVFSVLFGDLVAVHMQNFQQPINCCSVTAAALSMSALGFTCEVNDIFRECQLPASFVVNDGISLAELFDVACTFIHKQGLRETVQVQAYFMDQATTSTEKLLEAIDESNRLGGDNDILVANFQVGMAHGKATMPGGHFAIIAKCNPSTGLIHMIDVHPEKYGKLWVTTVDRLYAAMSDRDGTSMRSRGLLRFSARNAVTTRLQCLKQPCRYVDTTRYLAAGRRNKRNLFRRSSPNLNSLGVLSESLAILGDTDVDEDKLLLFSTAGYSEALSRAADAREMDRIAQMYLAQAAHKHLRSEFRGYSERDEAQRDLSPDDWFTAQLHEVADQDGCHLMINIDLNRVLGFDAIKAPDSAYRETALLEEFWCLCIDYDADEDTVTLVDMSPATSQVWQAPRAQIFRGLRDLRNPGMLVLKESAPVGVPDDAPDLVENRPIVLFYDDEDPWSNMLRNILDNIGVTEVSAIDVSGGEARAVKMRRQLVAMTGQDSVPYLFFNGECLGGREDIVGMVMDGSLQARIHEAGLPVLLRHESPSLDRNIFGYPKGGLTERPDGKRNVLLAACGSSAADKIPELVERITDAGHNVKLVPSVAAEKFFKDHGAGRILARISPNDIYRDDHEWNFHYIEYGMPLRASHLALCDWADCVVVAPVTCNTMAKIAGGLADNLISSVFVAWQYQRKPALLCPACNTHMWNNITTQDNVAALKKLGVDLVGPRAGTLSNGTQGIGMMATPDQIMMALDQAFDQLDDQDSRVIAWARDAAASDEYAQWRRIFRTIDEGVVGIDVIDELTGDTLLHFAAGGEGEMTEHGIARGVPDLEVSRDLIARGINVNATNDMGFTALHVAISNGSTEMVDILLGAEGIDARPCLGYAQDPNVPEPIRDRLKTWAAQAGARIETAPEPEPGPPDAPQDEPTYLYFTYGSLKRGFPNHEAHADALGQFVGAARTRQAMPLIVQKEAACDNRKCPYLHRMATLVDLKGRGAPVEGEVYCVTASGLRTLDALEGYNGRAAADNVYVRKKIAVVVNDRVEHAYAYVIADPASPLAALEQGAAETVSVYTLEMAQGSLKPGFEHAE</sequence>
<dbReference type="Proteomes" id="UP000193570">
    <property type="component" value="Unassembled WGS sequence"/>
</dbReference>